<proteinExistence type="inferred from homology"/>
<comment type="similarity">
    <text evidence="2">Belongs to the RseB family.</text>
</comment>
<dbReference type="KEGG" id="uru:DSM104443_02385"/>
<dbReference type="Gene3D" id="2.50.20.10">
    <property type="entry name" value="Lipoprotein localisation LolA/LolB/LppX"/>
    <property type="match status" value="1"/>
</dbReference>
<feature type="domain" description="MucB/RseB C-terminal" evidence="7">
    <location>
        <begin position="225"/>
        <end position="319"/>
    </location>
</feature>
<dbReference type="PANTHER" id="PTHR38782:SF1">
    <property type="entry name" value="SIGMA-E FACTOR REGULATORY PROTEIN RSEB"/>
    <property type="match status" value="1"/>
</dbReference>
<feature type="domain" description="MucB/RseB N-terminal" evidence="6">
    <location>
        <begin position="28"/>
        <end position="203"/>
    </location>
</feature>
<dbReference type="RefSeq" id="WP_171092559.1">
    <property type="nucleotide sequence ID" value="NZ_CP053069.1"/>
</dbReference>
<evidence type="ECO:0000256" key="3">
    <source>
        <dbReference type="ARBA" id="ARBA00022729"/>
    </source>
</evidence>
<dbReference type="Proteomes" id="UP000501534">
    <property type="component" value="Chromosome"/>
</dbReference>
<evidence type="ECO:0000259" key="7">
    <source>
        <dbReference type="Pfam" id="PF17188"/>
    </source>
</evidence>
<dbReference type="Pfam" id="PF03888">
    <property type="entry name" value="MucB_RseB"/>
    <property type="match status" value="1"/>
</dbReference>
<dbReference type="PIRSF" id="PIRSF005427">
    <property type="entry name" value="RseB"/>
    <property type="match status" value="1"/>
</dbReference>
<protein>
    <submittedName>
        <fullName evidence="8">Sigma factor AlgU regulatory protein MucB</fullName>
    </submittedName>
</protein>
<evidence type="ECO:0000259" key="6">
    <source>
        <dbReference type="Pfam" id="PF03888"/>
    </source>
</evidence>
<sequence>MMRVTQAWLPALAFGAAAGAQAAPQDDPLAWLQRAANASRTSAYSGTFVHTNGERTSTVRIAHAIIDGVEQERVEPLEGQPHEIVRRGEDMICYMPEQKTMRLDKRVSARFFPSIFRGPPEALAENYTLKLGNQERMLGLDCQWIRLDPKDALRYAQRLCVEVTTGLLLRARTLNERKQVIEQWTFTDLKMGSQVARSDVKPTLQSRVKSWTTDAQPRDEAKGVDTGWEVTNLPAGYRKIGEMRRTMPGRQLPVSQIVLSDGLATISVFVEPAGMPARPAEAASEEGTTSFFVRPAGDNVVTVLGEVPIAAAQQVGRSVSRRP</sequence>
<organism evidence="8 9">
    <name type="scientific">Usitatibacter rugosus</name>
    <dbReference type="NCBI Taxonomy" id="2732067"/>
    <lineage>
        <taxon>Bacteria</taxon>
        <taxon>Pseudomonadati</taxon>
        <taxon>Pseudomonadota</taxon>
        <taxon>Betaproteobacteria</taxon>
        <taxon>Nitrosomonadales</taxon>
        <taxon>Usitatibacteraceae</taxon>
        <taxon>Usitatibacter</taxon>
    </lineage>
</organism>
<keyword evidence="4" id="KW-0574">Periplasm</keyword>
<name>A0A6M4GVJ9_9PROT</name>
<evidence type="ECO:0000256" key="1">
    <source>
        <dbReference type="ARBA" id="ARBA00004418"/>
    </source>
</evidence>
<dbReference type="GO" id="GO:0030288">
    <property type="term" value="C:outer membrane-bounded periplasmic space"/>
    <property type="evidence" value="ECO:0007669"/>
    <property type="project" value="TreeGrafter"/>
</dbReference>
<dbReference type="InterPro" id="IPR033434">
    <property type="entry name" value="MucB/RseB_N"/>
</dbReference>
<dbReference type="CDD" id="cd16327">
    <property type="entry name" value="RseB"/>
    <property type="match status" value="1"/>
</dbReference>
<dbReference type="AlphaFoldDB" id="A0A6M4GVJ9"/>
<evidence type="ECO:0000256" key="4">
    <source>
        <dbReference type="ARBA" id="ARBA00022764"/>
    </source>
</evidence>
<feature type="signal peptide" evidence="5">
    <location>
        <begin position="1"/>
        <end position="22"/>
    </location>
</feature>
<dbReference type="InterPro" id="IPR033436">
    <property type="entry name" value="MucB/RseB_C"/>
</dbReference>
<dbReference type="GO" id="GO:0032885">
    <property type="term" value="P:regulation of polysaccharide biosynthetic process"/>
    <property type="evidence" value="ECO:0007669"/>
    <property type="project" value="TreeGrafter"/>
</dbReference>
<evidence type="ECO:0000313" key="9">
    <source>
        <dbReference type="Proteomes" id="UP000501534"/>
    </source>
</evidence>
<dbReference type="Gene3D" id="3.30.200.100">
    <property type="entry name" value="MucB/RseB, C-terminal domain"/>
    <property type="match status" value="1"/>
</dbReference>
<accession>A0A6M4GVJ9</accession>
<evidence type="ECO:0000256" key="2">
    <source>
        <dbReference type="ARBA" id="ARBA00008150"/>
    </source>
</evidence>
<keyword evidence="9" id="KW-1185">Reference proteome</keyword>
<gene>
    <name evidence="8" type="primary">mucB</name>
    <name evidence="8" type="ORF">DSM104443_02385</name>
</gene>
<feature type="chain" id="PRO_5026740627" evidence="5">
    <location>
        <begin position="23"/>
        <end position="323"/>
    </location>
</feature>
<evidence type="ECO:0000256" key="5">
    <source>
        <dbReference type="SAM" id="SignalP"/>
    </source>
</evidence>
<comment type="subcellular location">
    <subcellularLocation>
        <location evidence="1">Periplasm</location>
    </subcellularLocation>
</comment>
<dbReference type="EMBL" id="CP053069">
    <property type="protein sequence ID" value="QJR11310.1"/>
    <property type="molecule type" value="Genomic_DNA"/>
</dbReference>
<dbReference type="PANTHER" id="PTHR38782">
    <property type="match status" value="1"/>
</dbReference>
<dbReference type="InterPro" id="IPR005588">
    <property type="entry name" value="MucB_RseB"/>
</dbReference>
<keyword evidence="3 5" id="KW-0732">Signal</keyword>
<evidence type="ECO:0000313" key="8">
    <source>
        <dbReference type="EMBL" id="QJR11310.1"/>
    </source>
</evidence>
<dbReference type="InterPro" id="IPR038484">
    <property type="entry name" value="MucB/RseB_C_sf"/>
</dbReference>
<reference evidence="8 9" key="1">
    <citation type="submission" date="2020-04" db="EMBL/GenBank/DDBJ databases">
        <title>Usitatibacter rugosus gen. nov., sp. nov. and Usitatibacter palustris sp. nov., novel members of Usitatibacteraceae fam. nov. within the order Nitrosomonadales isolated from soil.</title>
        <authorList>
            <person name="Huber K.J."/>
            <person name="Neumann-Schaal M."/>
            <person name="Geppert A."/>
            <person name="Luckner M."/>
            <person name="Wanner G."/>
            <person name="Overmann J."/>
        </authorList>
    </citation>
    <scope>NUCLEOTIDE SEQUENCE [LARGE SCALE GENOMIC DNA]</scope>
    <source>
        <strain evidence="8 9">0125_3</strain>
    </source>
</reference>
<dbReference type="GO" id="GO:0045152">
    <property type="term" value="F:antisigma factor binding"/>
    <property type="evidence" value="ECO:0007669"/>
    <property type="project" value="TreeGrafter"/>
</dbReference>
<dbReference type="Pfam" id="PF17188">
    <property type="entry name" value="MucB_RseB_C"/>
    <property type="match status" value="1"/>
</dbReference>